<feature type="transmembrane region" description="Helical" evidence="7">
    <location>
        <begin position="593"/>
        <end position="614"/>
    </location>
</feature>
<feature type="transmembrane region" description="Helical" evidence="7">
    <location>
        <begin position="377"/>
        <end position="402"/>
    </location>
</feature>
<feature type="transmembrane region" description="Helical" evidence="7">
    <location>
        <begin position="564"/>
        <end position="581"/>
    </location>
</feature>
<feature type="transmembrane region" description="Helical" evidence="7">
    <location>
        <begin position="541"/>
        <end position="558"/>
    </location>
</feature>
<proteinExistence type="predicted"/>
<keyword evidence="4" id="KW-0201">Cytochrome c-type biogenesis</keyword>
<evidence type="ECO:0000256" key="1">
    <source>
        <dbReference type="ARBA" id="ARBA00004651"/>
    </source>
</evidence>
<dbReference type="EMBL" id="MFST01000041">
    <property type="protein sequence ID" value="OGI44607.1"/>
    <property type="molecule type" value="Genomic_DNA"/>
</dbReference>
<dbReference type="GO" id="GO:0005886">
    <property type="term" value="C:plasma membrane"/>
    <property type="evidence" value="ECO:0007669"/>
    <property type="project" value="UniProtKB-SubCell"/>
</dbReference>
<dbReference type="PANTHER" id="PTHR32234">
    <property type="entry name" value="THIOL:DISULFIDE INTERCHANGE PROTEIN DSBD"/>
    <property type="match status" value="1"/>
</dbReference>
<comment type="caution">
    <text evidence="10">The sequence shown here is derived from an EMBL/GenBank/DDBJ whole genome shotgun (WGS) entry which is preliminary data.</text>
</comment>
<evidence type="ECO:0000256" key="4">
    <source>
        <dbReference type="ARBA" id="ARBA00022748"/>
    </source>
</evidence>
<dbReference type="NCBIfam" id="NF001419">
    <property type="entry name" value="PRK00293.1"/>
    <property type="match status" value="1"/>
</dbReference>
<name>A0A1F6THI7_9PROT</name>
<dbReference type="InterPro" id="IPR036929">
    <property type="entry name" value="DsbDN_sf"/>
</dbReference>
<dbReference type="Pfam" id="PF11412">
    <property type="entry name" value="DsbD_N"/>
    <property type="match status" value="2"/>
</dbReference>
<keyword evidence="2" id="KW-1003">Cell membrane</keyword>
<evidence type="ECO:0000256" key="7">
    <source>
        <dbReference type="SAM" id="Phobius"/>
    </source>
</evidence>
<dbReference type="Proteomes" id="UP000179344">
    <property type="component" value="Unassembled WGS sequence"/>
</dbReference>
<evidence type="ECO:0000259" key="9">
    <source>
        <dbReference type="PROSITE" id="PS51352"/>
    </source>
</evidence>
<dbReference type="Pfam" id="PF02683">
    <property type="entry name" value="DsbD_TM"/>
    <property type="match status" value="1"/>
</dbReference>
<keyword evidence="8" id="KW-0732">Signal</keyword>
<keyword evidence="3 7" id="KW-0812">Transmembrane</keyword>
<evidence type="ECO:0000256" key="5">
    <source>
        <dbReference type="ARBA" id="ARBA00022989"/>
    </source>
</evidence>
<evidence type="ECO:0000313" key="10">
    <source>
        <dbReference type="EMBL" id="OGI44607.1"/>
    </source>
</evidence>
<gene>
    <name evidence="10" type="ORF">A2V92_06805</name>
</gene>
<dbReference type="Pfam" id="PF13899">
    <property type="entry name" value="Thioredoxin_7"/>
    <property type="match status" value="1"/>
</dbReference>
<feature type="signal peptide" evidence="8">
    <location>
        <begin position="1"/>
        <end position="22"/>
    </location>
</feature>
<dbReference type="SUPFAM" id="SSF52833">
    <property type="entry name" value="Thioredoxin-like"/>
    <property type="match status" value="1"/>
</dbReference>
<feature type="transmembrane region" description="Helical" evidence="7">
    <location>
        <begin position="414"/>
        <end position="434"/>
    </location>
</feature>
<dbReference type="InterPro" id="IPR028250">
    <property type="entry name" value="DsbDN"/>
</dbReference>
<protein>
    <recommendedName>
        <fullName evidence="9">Thioredoxin domain-containing protein</fullName>
    </recommendedName>
</protein>
<evidence type="ECO:0000256" key="2">
    <source>
        <dbReference type="ARBA" id="ARBA00022475"/>
    </source>
</evidence>
<dbReference type="InterPro" id="IPR003834">
    <property type="entry name" value="Cyt_c_assmbl_TM_dom"/>
</dbReference>
<dbReference type="GO" id="GO:0017004">
    <property type="term" value="P:cytochrome complex assembly"/>
    <property type="evidence" value="ECO:0007669"/>
    <property type="project" value="UniProtKB-KW"/>
</dbReference>
<evidence type="ECO:0000313" key="11">
    <source>
        <dbReference type="Proteomes" id="UP000179344"/>
    </source>
</evidence>
<dbReference type="CDD" id="cd02953">
    <property type="entry name" value="DsbDgamma"/>
    <property type="match status" value="1"/>
</dbReference>
<dbReference type="Gene3D" id="2.60.40.1250">
    <property type="entry name" value="Thiol:disulfide interchange protein DsbD, N-terminal domain"/>
    <property type="match status" value="2"/>
</dbReference>
<dbReference type="InterPro" id="IPR035671">
    <property type="entry name" value="DsbD_gamma"/>
</dbReference>
<dbReference type="PROSITE" id="PS51352">
    <property type="entry name" value="THIOREDOXIN_2"/>
    <property type="match status" value="1"/>
</dbReference>
<reference evidence="10 11" key="1">
    <citation type="journal article" date="2016" name="Nat. Commun.">
        <title>Thousands of microbial genomes shed light on interconnected biogeochemical processes in an aquifer system.</title>
        <authorList>
            <person name="Anantharaman K."/>
            <person name="Brown C.T."/>
            <person name="Hug L.A."/>
            <person name="Sharon I."/>
            <person name="Castelle C.J."/>
            <person name="Probst A.J."/>
            <person name="Thomas B.C."/>
            <person name="Singh A."/>
            <person name="Wilkins M.J."/>
            <person name="Karaoz U."/>
            <person name="Brodie E.L."/>
            <person name="Williams K.H."/>
            <person name="Hubbard S.S."/>
            <person name="Banfield J.F."/>
        </authorList>
    </citation>
    <scope>NUCLEOTIDE SEQUENCE [LARGE SCALE GENOMIC DNA]</scope>
</reference>
<dbReference type="GO" id="GO:0015035">
    <property type="term" value="F:protein-disulfide reductase activity"/>
    <property type="evidence" value="ECO:0007669"/>
    <property type="project" value="TreeGrafter"/>
</dbReference>
<dbReference type="SUPFAM" id="SSF74863">
    <property type="entry name" value="Thiol:disulfide interchange protein DsbD, N-terminal domain (DsbD-alpha)"/>
    <property type="match status" value="2"/>
</dbReference>
<organism evidence="10 11">
    <name type="scientific">Candidatus Muproteobacteria bacterium RBG_16_65_31</name>
    <dbReference type="NCBI Taxonomy" id="1817759"/>
    <lineage>
        <taxon>Bacteria</taxon>
        <taxon>Pseudomonadati</taxon>
        <taxon>Pseudomonadota</taxon>
        <taxon>Candidatus Muproteobacteria</taxon>
    </lineage>
</organism>
<dbReference type="InterPro" id="IPR013766">
    <property type="entry name" value="Thioredoxin_domain"/>
</dbReference>
<keyword evidence="5 7" id="KW-1133">Transmembrane helix</keyword>
<dbReference type="InterPro" id="IPR036249">
    <property type="entry name" value="Thioredoxin-like_sf"/>
</dbReference>
<feature type="domain" description="Thioredoxin" evidence="9">
    <location>
        <begin position="618"/>
        <end position="763"/>
    </location>
</feature>
<feature type="transmembrane region" description="Helical" evidence="7">
    <location>
        <begin position="462"/>
        <end position="495"/>
    </location>
</feature>
<dbReference type="AlphaFoldDB" id="A0A1F6THI7"/>
<dbReference type="Gene3D" id="3.40.30.10">
    <property type="entry name" value="Glutaredoxin"/>
    <property type="match status" value="1"/>
</dbReference>
<sequence length="763" mass="81681">MIRLFPSALLAVLALLSSGPRAAPEDELLEPDQAFALSTRVVNAETIEAGWKIAPGYYMYRDKFKFEVIGGDVAVRPAVFPPGKKKQDPLFGLVETYTKSVTVQLPLARRQTGAQSMRLRITAQGCNEPIGVCYSPIVKEVTFALPAGAARLADEIIALKSQAGGGIESGDEEVVDPEKAFAVRVGAGGGNNLTVRFDIGDCCYLYRDKTRFELTAPDGGPAPAGLRLGAYRLPPGKTHTDEFFGKTAVYYRGFEVALPMAGPGAREADLLLKVMYQGCAEKGVAICYAPMTRTYRIGWRQGALVVGAEIPAGAASDAPAASSGTTGNSRRFLLAMLAAFGTGLLLTFTPCVLPMIPILSSVVVGATDGQRITKLRGGLLSASYVLGTAVTYTVAGAMAGATGEQLQAYFQNPWALGLFGALFVALALSMFGFYELHMPAFIQSFLHHHGDRLHRHSRRIPGGVFFGVFLVGLLSALVIGACVSPLLITALSAAIASRDPWLGGAIMFSMALGMGAILIGIGVGAGFLLPKAGAWMDRVKHVFGVLLIAVAIYLLGFIPEVPVLLLWSALLFVSAIYLGATESLPHGASGWRYLWKGVGTLLLAWGALALIGGLRGNRDLLNPLPLSTSGGEPAIGTPVAPAERLFTRVQTLRELEDRLAAAGTGAKPVVLDYYADWCVDCLRMEQSTFADARVRAELRRRFVLLQADVTNPNDPEVKAMKRRFDVYGPPAMLFFAPDGKERRALRTYGYRSAEKFLVLLNQV</sequence>
<comment type="subcellular location">
    <subcellularLocation>
        <location evidence="1">Cell membrane</location>
        <topology evidence="1">Multi-pass membrane protein</topology>
    </subcellularLocation>
</comment>
<keyword evidence="6 7" id="KW-0472">Membrane</keyword>
<dbReference type="PANTHER" id="PTHR32234:SF0">
    <property type="entry name" value="THIOL:DISULFIDE INTERCHANGE PROTEIN DSBD"/>
    <property type="match status" value="1"/>
</dbReference>
<feature type="transmembrane region" description="Helical" evidence="7">
    <location>
        <begin position="332"/>
        <end position="356"/>
    </location>
</feature>
<accession>A0A1F6THI7</accession>
<evidence type="ECO:0000256" key="8">
    <source>
        <dbReference type="SAM" id="SignalP"/>
    </source>
</evidence>
<evidence type="ECO:0000256" key="3">
    <source>
        <dbReference type="ARBA" id="ARBA00022692"/>
    </source>
</evidence>
<feature type="chain" id="PRO_5009225592" description="Thioredoxin domain-containing protein" evidence="8">
    <location>
        <begin position="23"/>
        <end position="763"/>
    </location>
</feature>
<feature type="transmembrane region" description="Helical" evidence="7">
    <location>
        <begin position="501"/>
        <end position="529"/>
    </location>
</feature>
<evidence type="ECO:0000256" key="6">
    <source>
        <dbReference type="ARBA" id="ARBA00023136"/>
    </source>
</evidence>
<dbReference type="GO" id="GO:0045454">
    <property type="term" value="P:cell redox homeostasis"/>
    <property type="evidence" value="ECO:0007669"/>
    <property type="project" value="TreeGrafter"/>
</dbReference>